<keyword evidence="2" id="KW-0067">ATP-binding</keyword>
<evidence type="ECO:0000313" key="5">
    <source>
        <dbReference type="EMBL" id="SVB88439.1"/>
    </source>
</evidence>
<feature type="non-terminal residue" evidence="5">
    <location>
        <position position="256"/>
    </location>
</feature>
<evidence type="ECO:0000256" key="3">
    <source>
        <dbReference type="SAM" id="MobiDB-lite"/>
    </source>
</evidence>
<dbReference type="GO" id="GO:0009378">
    <property type="term" value="F:four-way junction helicase activity"/>
    <property type="evidence" value="ECO:0007669"/>
    <property type="project" value="InterPro"/>
</dbReference>
<dbReference type="AlphaFoldDB" id="A0A382HML2"/>
<reference evidence="5" key="1">
    <citation type="submission" date="2018-05" db="EMBL/GenBank/DDBJ databases">
        <authorList>
            <person name="Lanie J.A."/>
            <person name="Ng W.-L."/>
            <person name="Kazmierczak K.M."/>
            <person name="Andrzejewski T.M."/>
            <person name="Davidsen T.M."/>
            <person name="Wayne K.J."/>
            <person name="Tettelin H."/>
            <person name="Glass J.I."/>
            <person name="Rusch D."/>
            <person name="Podicherti R."/>
            <person name="Tsui H.-C.T."/>
            <person name="Winkler M.E."/>
        </authorList>
    </citation>
    <scope>NUCLEOTIDE SEQUENCE</scope>
</reference>
<accession>A0A382HML2</accession>
<dbReference type="Pfam" id="PF05496">
    <property type="entry name" value="RuvB_N"/>
    <property type="match status" value="1"/>
</dbReference>
<dbReference type="GO" id="GO:0006310">
    <property type="term" value="P:DNA recombination"/>
    <property type="evidence" value="ECO:0007669"/>
    <property type="project" value="InterPro"/>
</dbReference>
<feature type="compositionally biased region" description="Polar residues" evidence="3">
    <location>
        <begin position="31"/>
        <end position="48"/>
    </location>
</feature>
<dbReference type="EMBL" id="UINC01062130">
    <property type="protein sequence ID" value="SVB88439.1"/>
    <property type="molecule type" value="Genomic_DNA"/>
</dbReference>
<dbReference type="PANTHER" id="PTHR42848:SF1">
    <property type="entry name" value="HOLLIDAY JUNCTION BRANCH MIGRATION COMPLEX SUBUNIT RUVB"/>
    <property type="match status" value="1"/>
</dbReference>
<feature type="domain" description="AAA+ ATPase" evidence="4">
    <location>
        <begin position="91"/>
        <end position="224"/>
    </location>
</feature>
<gene>
    <name evidence="5" type="ORF">METZ01_LOCUS241293</name>
</gene>
<dbReference type="PANTHER" id="PTHR42848">
    <property type="match status" value="1"/>
</dbReference>
<evidence type="ECO:0000256" key="2">
    <source>
        <dbReference type="ARBA" id="ARBA00022840"/>
    </source>
</evidence>
<dbReference type="CDD" id="cd00009">
    <property type="entry name" value="AAA"/>
    <property type="match status" value="1"/>
</dbReference>
<dbReference type="GO" id="GO:0005524">
    <property type="term" value="F:ATP binding"/>
    <property type="evidence" value="ECO:0007669"/>
    <property type="project" value="UniProtKB-KW"/>
</dbReference>
<organism evidence="5">
    <name type="scientific">marine metagenome</name>
    <dbReference type="NCBI Taxonomy" id="408172"/>
    <lineage>
        <taxon>unclassified sequences</taxon>
        <taxon>metagenomes</taxon>
        <taxon>ecological metagenomes</taxon>
    </lineage>
</organism>
<proteinExistence type="inferred from homology"/>
<dbReference type="SMART" id="SM00382">
    <property type="entry name" value="AAA"/>
    <property type="match status" value="1"/>
</dbReference>
<dbReference type="Pfam" id="PF17864">
    <property type="entry name" value="AAA_lid_4"/>
    <property type="match status" value="1"/>
</dbReference>
<dbReference type="GO" id="GO:0006281">
    <property type="term" value="P:DNA repair"/>
    <property type="evidence" value="ECO:0007669"/>
    <property type="project" value="InterPro"/>
</dbReference>
<protein>
    <recommendedName>
        <fullName evidence="4">AAA+ ATPase domain-containing protein</fullName>
    </recommendedName>
</protein>
<dbReference type="InterPro" id="IPR008824">
    <property type="entry name" value="RuvB-like_N"/>
</dbReference>
<dbReference type="InterPro" id="IPR027417">
    <property type="entry name" value="P-loop_NTPase"/>
</dbReference>
<keyword evidence="1" id="KW-0547">Nucleotide-binding</keyword>
<dbReference type="InterPro" id="IPR004605">
    <property type="entry name" value="DNA_helicase_Holl-junc_RuvB"/>
</dbReference>
<evidence type="ECO:0000256" key="1">
    <source>
        <dbReference type="ARBA" id="ARBA00022741"/>
    </source>
</evidence>
<feature type="region of interest" description="Disordered" evidence="3">
    <location>
        <begin position="1"/>
        <end position="58"/>
    </location>
</feature>
<evidence type="ECO:0000259" key="4">
    <source>
        <dbReference type="SMART" id="SM00382"/>
    </source>
</evidence>
<feature type="compositionally biased region" description="Basic and acidic residues" evidence="3">
    <location>
        <begin position="1"/>
        <end position="16"/>
    </location>
</feature>
<dbReference type="Gene3D" id="3.40.50.300">
    <property type="entry name" value="P-loop containing nucleotide triphosphate hydrolases"/>
    <property type="match status" value="1"/>
</dbReference>
<dbReference type="HAMAP" id="MF_00016">
    <property type="entry name" value="DNA_HJ_migration_RuvB"/>
    <property type="match status" value="1"/>
</dbReference>
<dbReference type="InterPro" id="IPR003593">
    <property type="entry name" value="AAA+_ATPase"/>
</dbReference>
<dbReference type="Gene3D" id="1.10.8.60">
    <property type="match status" value="1"/>
</dbReference>
<dbReference type="InterPro" id="IPR041445">
    <property type="entry name" value="AAA_lid_4"/>
</dbReference>
<dbReference type="SUPFAM" id="SSF52540">
    <property type="entry name" value="P-loop containing nucleoside triphosphate hydrolases"/>
    <property type="match status" value="1"/>
</dbReference>
<dbReference type="NCBIfam" id="NF000868">
    <property type="entry name" value="PRK00080.1"/>
    <property type="match status" value="1"/>
</dbReference>
<dbReference type="GO" id="GO:0003677">
    <property type="term" value="F:DNA binding"/>
    <property type="evidence" value="ECO:0007669"/>
    <property type="project" value="InterPro"/>
</dbReference>
<sequence>MPRKSIEQDKDPRERIVQSSSSADGARMLSGESNESGLEQQNVDNKGSTPEPETPLVQDLRPRRFKDYVGQKAVVDSISIAVLAAKKRGDTLDHALFHGPPGLGKTTISHIIARELDSTLVHTSGPALERPADVVGLLSNLKTGDVLFIDEIHRLSHAVEEYLYSAMEDFRVDFMTGSGAFAKSINLPLEPFTLIGSTTRAGMLSAPLRERFGLAYHLDFYSIAELSQVISRSAGILKVDIDDLGALEIAKRSRGT</sequence>
<name>A0A382HML2_9ZZZZ</name>